<evidence type="ECO:0000259" key="1">
    <source>
        <dbReference type="Pfam" id="PF13349"/>
    </source>
</evidence>
<gene>
    <name evidence="2" type="primary">FAM185A</name>
</gene>
<evidence type="ECO:0000313" key="3">
    <source>
        <dbReference type="Proteomes" id="UP000694559"/>
    </source>
</evidence>
<organism evidence="2 3">
    <name type="scientific">Naja naja</name>
    <name type="common">Indian cobra</name>
    <dbReference type="NCBI Taxonomy" id="35670"/>
    <lineage>
        <taxon>Eukaryota</taxon>
        <taxon>Metazoa</taxon>
        <taxon>Chordata</taxon>
        <taxon>Craniata</taxon>
        <taxon>Vertebrata</taxon>
        <taxon>Euteleostomi</taxon>
        <taxon>Lepidosauria</taxon>
        <taxon>Squamata</taxon>
        <taxon>Bifurcata</taxon>
        <taxon>Unidentata</taxon>
        <taxon>Episquamata</taxon>
        <taxon>Toxicofera</taxon>
        <taxon>Serpentes</taxon>
        <taxon>Colubroidea</taxon>
        <taxon>Elapidae</taxon>
        <taxon>Elapinae</taxon>
        <taxon>Naja</taxon>
    </lineage>
</organism>
<sequence length="399" mass="43660">MQLTPTPCKNWGKEDPTCPFLGGDLSKNIPIEEGLNKTMEGRLPGWCYLAGKALARSSRGLLKGKKSPHQVGLFTSHANLQDPKTNKLLKEWTLVVTPFGLLKARLPCHITVGPLDPHKYPDSDKVFVALKGRDSNPDSASDLLVNYDEARKEVMIISSDLDIKTSGNGSVKIEEMQCANCKVETEKGASVLKSIKSHKIDLRAKGGNVTCLGTLQGNTDILVSQESNVNIEKLQGSSINVTSENGLLKAKYLYANSSFLTSAAGDILLGNVHGKRAKKTSLKQHFSTKYSSEGSLKAFTYRGEINAYVLRQTGEVNLVSQEGSITLKVPATLQTSLKLSGRKVEINPEIQLQEMQTVSSEDRVAVMGEHSIWSSLLTRSILHTHTHTPSWKFEICSDL</sequence>
<protein>
    <submittedName>
        <fullName evidence="2">Family with sequence similarity 185 member A</fullName>
    </submittedName>
</protein>
<dbReference type="Pfam" id="PF13349">
    <property type="entry name" value="DUF4097"/>
    <property type="match status" value="1"/>
</dbReference>
<dbReference type="Gene3D" id="2.160.20.120">
    <property type="match status" value="1"/>
</dbReference>
<dbReference type="PANTHER" id="PTHR34094">
    <property type="match status" value="1"/>
</dbReference>
<reference evidence="2" key="2">
    <citation type="submission" date="2025-09" db="UniProtKB">
        <authorList>
            <consortium name="Ensembl"/>
        </authorList>
    </citation>
    <scope>IDENTIFICATION</scope>
</reference>
<accession>A0A8C7E2P4</accession>
<feature type="domain" description="DUF4097" evidence="1">
    <location>
        <begin position="198"/>
        <end position="347"/>
    </location>
</feature>
<dbReference type="Proteomes" id="UP000694559">
    <property type="component" value="Unplaced"/>
</dbReference>
<dbReference type="PANTHER" id="PTHR34094:SF1">
    <property type="entry name" value="PROTEIN FAM185A"/>
    <property type="match status" value="1"/>
</dbReference>
<evidence type="ECO:0000313" key="2">
    <source>
        <dbReference type="Ensembl" id="ENSNNAP00000019408.1"/>
    </source>
</evidence>
<reference evidence="2" key="1">
    <citation type="submission" date="2025-08" db="UniProtKB">
        <authorList>
            <consortium name="Ensembl"/>
        </authorList>
    </citation>
    <scope>IDENTIFICATION</scope>
</reference>
<dbReference type="AlphaFoldDB" id="A0A8C7E2P4"/>
<dbReference type="InterPro" id="IPR025164">
    <property type="entry name" value="Toastrack_DUF4097"/>
</dbReference>
<dbReference type="GeneTree" id="ENSGT00390000016680"/>
<dbReference type="OMA" id="KTQSWFE"/>
<dbReference type="OrthoDB" id="5984441at2759"/>
<keyword evidence="3" id="KW-1185">Reference proteome</keyword>
<name>A0A8C7E2P4_NAJNA</name>
<dbReference type="Ensembl" id="ENSNNAT00000020374.1">
    <property type="protein sequence ID" value="ENSNNAP00000019408.1"/>
    <property type="gene ID" value="ENSNNAG00000012874.1"/>
</dbReference>
<proteinExistence type="predicted"/>